<comment type="similarity">
    <text evidence="2 8">Belongs to the globin family.</text>
</comment>
<dbReference type="PROSITE" id="PS01033">
    <property type="entry name" value="GLOBIN"/>
    <property type="match status" value="1"/>
</dbReference>
<dbReference type="PANTHER" id="PTHR11442:SF7">
    <property type="entry name" value="HEMOGLOBIN SUBUNIT EPSILON"/>
    <property type="match status" value="1"/>
</dbReference>
<keyword evidence="5 8" id="KW-0561">Oxygen transport</keyword>
<keyword evidence="4 8" id="KW-0349">Heme</keyword>
<evidence type="ECO:0000256" key="7">
    <source>
        <dbReference type="ARBA" id="ARBA00023004"/>
    </source>
</evidence>
<dbReference type="OrthoDB" id="9886081at2759"/>
<dbReference type="AlphaFoldDB" id="A0A9Q0E3P3"/>
<dbReference type="CDD" id="cd08925">
    <property type="entry name" value="Hb-beta-like"/>
    <property type="match status" value="1"/>
</dbReference>
<dbReference type="InterPro" id="IPR002337">
    <property type="entry name" value="Hemoglobin_b"/>
</dbReference>
<comment type="caution">
    <text evidence="10">The sequence shown here is derived from an EMBL/GenBank/DDBJ whole genome shotgun (WGS) entry which is preliminary data.</text>
</comment>
<dbReference type="GO" id="GO:0020037">
    <property type="term" value="F:heme binding"/>
    <property type="evidence" value="ECO:0007669"/>
    <property type="project" value="InterPro"/>
</dbReference>
<dbReference type="PANTHER" id="PTHR11442">
    <property type="entry name" value="HEMOGLOBIN FAMILY MEMBER"/>
    <property type="match status" value="1"/>
</dbReference>
<dbReference type="InterPro" id="IPR012292">
    <property type="entry name" value="Globin/Proto"/>
</dbReference>
<evidence type="ECO:0000256" key="3">
    <source>
        <dbReference type="ARBA" id="ARBA00022448"/>
    </source>
</evidence>
<evidence type="ECO:0000259" key="9">
    <source>
        <dbReference type="PROSITE" id="PS01033"/>
    </source>
</evidence>
<keyword evidence="3 8" id="KW-0813">Transport</keyword>
<keyword evidence="7" id="KW-0408">Iron</keyword>
<proteinExistence type="inferred from homology"/>
<evidence type="ECO:0000256" key="4">
    <source>
        <dbReference type="ARBA" id="ARBA00022617"/>
    </source>
</evidence>
<dbReference type="InterPro" id="IPR050056">
    <property type="entry name" value="Hemoglobin_oxygen_transport"/>
</dbReference>
<evidence type="ECO:0000256" key="8">
    <source>
        <dbReference type="RuleBase" id="RU000356"/>
    </source>
</evidence>
<dbReference type="GO" id="GO:0043177">
    <property type="term" value="F:organic acid binding"/>
    <property type="evidence" value="ECO:0007669"/>
    <property type="project" value="TreeGrafter"/>
</dbReference>
<dbReference type="GO" id="GO:0005344">
    <property type="term" value="F:oxygen carrier activity"/>
    <property type="evidence" value="ECO:0007669"/>
    <property type="project" value="UniProtKB-KW"/>
</dbReference>
<dbReference type="Gene3D" id="1.10.490.10">
    <property type="entry name" value="Globins"/>
    <property type="match status" value="1"/>
</dbReference>
<reference evidence="10" key="1">
    <citation type="submission" date="2022-07" db="EMBL/GenBank/DDBJ databases">
        <title>Chromosome-level genome of Muraenolepis orangiensis.</title>
        <authorList>
            <person name="Kim J."/>
        </authorList>
    </citation>
    <scope>NUCLEOTIDE SEQUENCE</scope>
    <source>
        <strain evidence="10">KU_S4_2022</strain>
        <tissue evidence="10">Muscle</tissue>
    </source>
</reference>
<dbReference type="GO" id="GO:0004601">
    <property type="term" value="F:peroxidase activity"/>
    <property type="evidence" value="ECO:0007669"/>
    <property type="project" value="TreeGrafter"/>
</dbReference>
<name>A0A9Q0E3P3_9TELE</name>
<feature type="domain" description="Globin" evidence="9">
    <location>
        <begin position="3"/>
        <end position="147"/>
    </location>
</feature>
<dbReference type="InterPro" id="IPR009050">
    <property type="entry name" value="Globin-like_sf"/>
</dbReference>
<dbReference type="GO" id="GO:0005833">
    <property type="term" value="C:hemoglobin complex"/>
    <property type="evidence" value="ECO:0007669"/>
    <property type="project" value="InterPro"/>
</dbReference>
<dbReference type="EMBL" id="JANIIK010000104">
    <property type="protein sequence ID" value="KAJ3598726.1"/>
    <property type="molecule type" value="Genomic_DNA"/>
</dbReference>
<evidence type="ECO:0000256" key="6">
    <source>
        <dbReference type="ARBA" id="ARBA00022723"/>
    </source>
</evidence>
<dbReference type="GO" id="GO:0072562">
    <property type="term" value="C:blood microparticle"/>
    <property type="evidence" value="ECO:0007669"/>
    <property type="project" value="TreeGrafter"/>
</dbReference>
<dbReference type="Proteomes" id="UP001148018">
    <property type="component" value="Unassembled WGS sequence"/>
</dbReference>
<evidence type="ECO:0000256" key="1">
    <source>
        <dbReference type="ARBA" id="ARBA00002650"/>
    </source>
</evidence>
<protein>
    <recommendedName>
        <fullName evidence="9">Globin domain-containing protein</fullName>
    </recommendedName>
</protein>
<accession>A0A9Q0E3P3</accession>
<dbReference type="GO" id="GO:0019825">
    <property type="term" value="F:oxygen binding"/>
    <property type="evidence" value="ECO:0007669"/>
    <property type="project" value="InterPro"/>
</dbReference>
<gene>
    <name evidence="10" type="ORF">NHX12_000669</name>
</gene>
<evidence type="ECO:0000313" key="10">
    <source>
        <dbReference type="EMBL" id="KAJ3598726.1"/>
    </source>
</evidence>
<evidence type="ECO:0000313" key="11">
    <source>
        <dbReference type="Proteomes" id="UP001148018"/>
    </source>
</evidence>
<organism evidence="10 11">
    <name type="scientific">Muraenolepis orangiensis</name>
    <name type="common">Patagonian moray cod</name>
    <dbReference type="NCBI Taxonomy" id="630683"/>
    <lineage>
        <taxon>Eukaryota</taxon>
        <taxon>Metazoa</taxon>
        <taxon>Chordata</taxon>
        <taxon>Craniata</taxon>
        <taxon>Vertebrata</taxon>
        <taxon>Euteleostomi</taxon>
        <taxon>Actinopterygii</taxon>
        <taxon>Neopterygii</taxon>
        <taxon>Teleostei</taxon>
        <taxon>Neoteleostei</taxon>
        <taxon>Acanthomorphata</taxon>
        <taxon>Zeiogadaria</taxon>
        <taxon>Gadariae</taxon>
        <taxon>Gadiformes</taxon>
        <taxon>Muraenolepidoidei</taxon>
        <taxon>Muraenolepididae</taxon>
        <taxon>Muraenolepis</taxon>
    </lineage>
</organism>
<dbReference type="GO" id="GO:0031838">
    <property type="term" value="C:haptoglobin-hemoglobin complex"/>
    <property type="evidence" value="ECO:0007669"/>
    <property type="project" value="TreeGrafter"/>
</dbReference>
<keyword evidence="6" id="KW-0479">Metal-binding</keyword>
<dbReference type="GO" id="GO:0042744">
    <property type="term" value="P:hydrogen peroxide catabolic process"/>
    <property type="evidence" value="ECO:0007669"/>
    <property type="project" value="TreeGrafter"/>
</dbReference>
<evidence type="ECO:0000256" key="5">
    <source>
        <dbReference type="ARBA" id="ARBA00022621"/>
    </source>
</evidence>
<dbReference type="GO" id="GO:0031720">
    <property type="term" value="F:haptoglobin binding"/>
    <property type="evidence" value="ECO:0007669"/>
    <property type="project" value="TreeGrafter"/>
</dbReference>
<dbReference type="InterPro" id="IPR000971">
    <property type="entry name" value="Globin"/>
</dbReference>
<dbReference type="PRINTS" id="PR00814">
    <property type="entry name" value="BETAHAEM"/>
</dbReference>
<comment type="function">
    <text evidence="1">Involved in oxygen transport from gills to the various peripheral tissues.</text>
</comment>
<dbReference type="Pfam" id="PF00042">
    <property type="entry name" value="Globin"/>
    <property type="match status" value="1"/>
</dbReference>
<evidence type="ECO:0000256" key="2">
    <source>
        <dbReference type="ARBA" id="ARBA00008705"/>
    </source>
</evidence>
<sequence>MVEWTESEVKTLERIWRNVDVDVIGPLALTRCLIVYPWTQRYFGSFGDLSTEKSIQTNPKVANHGVVVLSSMKSAMESLTDMKNKFSALSTLHSEKLHVDPDNFRLLSDCLTITVAGRMGSKFTAEMHATWQKFLSVLVSALGRQYH</sequence>
<dbReference type="GO" id="GO:0046872">
    <property type="term" value="F:metal ion binding"/>
    <property type="evidence" value="ECO:0007669"/>
    <property type="project" value="UniProtKB-KW"/>
</dbReference>
<dbReference type="SUPFAM" id="SSF46458">
    <property type="entry name" value="Globin-like"/>
    <property type="match status" value="1"/>
</dbReference>
<keyword evidence="11" id="KW-1185">Reference proteome</keyword>